<dbReference type="Gene3D" id="3.40.50.880">
    <property type="match status" value="1"/>
</dbReference>
<evidence type="ECO:0000256" key="4">
    <source>
        <dbReference type="ARBA" id="ARBA00022729"/>
    </source>
</evidence>
<dbReference type="GO" id="GO:0009055">
    <property type="term" value="F:electron transfer activity"/>
    <property type="evidence" value="ECO:0007669"/>
    <property type="project" value="InterPro"/>
</dbReference>
<evidence type="ECO:0000256" key="1">
    <source>
        <dbReference type="ARBA" id="ARBA00022448"/>
    </source>
</evidence>
<evidence type="ECO:0000256" key="5">
    <source>
        <dbReference type="ARBA" id="ARBA00022982"/>
    </source>
</evidence>
<dbReference type="SUPFAM" id="SSF52317">
    <property type="entry name" value="Class I glutamine amidotransferase-like"/>
    <property type="match status" value="1"/>
</dbReference>
<dbReference type="Gene3D" id="2.60.120.260">
    <property type="entry name" value="Galactose-binding domain-like"/>
    <property type="match status" value="1"/>
</dbReference>
<proteinExistence type="predicted"/>
<dbReference type="InterPro" id="IPR009056">
    <property type="entry name" value="Cyt_c-like_dom"/>
</dbReference>
<dbReference type="Pfam" id="PF00034">
    <property type="entry name" value="Cytochrom_C"/>
    <property type="match status" value="1"/>
</dbReference>
<dbReference type="Pfam" id="PF07995">
    <property type="entry name" value="GSDH"/>
    <property type="match status" value="1"/>
</dbReference>
<evidence type="ECO:0000259" key="9">
    <source>
        <dbReference type="PROSITE" id="PS51007"/>
    </source>
</evidence>
<feature type="binding site" description="covalent" evidence="7">
    <location>
        <position position="886"/>
    </location>
    <ligand>
        <name>heme c</name>
        <dbReference type="ChEBI" id="CHEBI:61717"/>
    </ligand>
</feature>
<dbReference type="InterPro" id="IPR035986">
    <property type="entry name" value="PKD_dom_sf"/>
</dbReference>
<accession>A0AAE3R0W3</accession>
<dbReference type="PANTHER" id="PTHR40469">
    <property type="entry name" value="SECRETED GLYCOSYL HYDROLASE"/>
    <property type="match status" value="1"/>
</dbReference>
<dbReference type="InterPro" id="IPR011041">
    <property type="entry name" value="Quinoprot_gluc/sorb_DH_b-prop"/>
</dbReference>
<evidence type="ECO:0000256" key="2">
    <source>
        <dbReference type="ARBA" id="ARBA00022617"/>
    </source>
</evidence>
<dbReference type="InterPro" id="IPR000601">
    <property type="entry name" value="PKD_dom"/>
</dbReference>
<keyword evidence="3 7" id="KW-0479">Metal-binding</keyword>
<evidence type="ECO:0000259" key="10">
    <source>
        <dbReference type="PROSITE" id="PS51175"/>
    </source>
</evidence>
<keyword evidence="12" id="KW-1185">Reference proteome</keyword>
<dbReference type="GO" id="GO:0005506">
    <property type="term" value="F:iron ion binding"/>
    <property type="evidence" value="ECO:0007669"/>
    <property type="project" value="InterPro"/>
</dbReference>
<dbReference type="PROSITE" id="PS51007">
    <property type="entry name" value="CYTC"/>
    <property type="match status" value="1"/>
</dbReference>
<dbReference type="Pfam" id="PF03422">
    <property type="entry name" value="CBM_6"/>
    <property type="match status" value="1"/>
</dbReference>
<dbReference type="EMBL" id="JASJOU010000004">
    <property type="protein sequence ID" value="MDJ1501674.1"/>
    <property type="molecule type" value="Genomic_DNA"/>
</dbReference>
<dbReference type="InterPro" id="IPR008979">
    <property type="entry name" value="Galactose-bd-like_sf"/>
</dbReference>
<name>A0AAE3R0W3_9BACT</name>
<dbReference type="PROSITE" id="PS51175">
    <property type="entry name" value="CBM6"/>
    <property type="match status" value="1"/>
</dbReference>
<feature type="binding site" description="covalent" evidence="7">
    <location>
        <position position="935"/>
    </location>
    <ligand>
        <name>heme c</name>
        <dbReference type="ChEBI" id="CHEBI:61717"/>
    </ligand>
</feature>
<dbReference type="AlphaFoldDB" id="A0AAE3R0W3"/>
<comment type="caution">
    <text evidence="11">The sequence shown here is derived from an EMBL/GenBank/DDBJ whole genome shotgun (WGS) entry which is preliminary data.</text>
</comment>
<dbReference type="InterPro" id="IPR029062">
    <property type="entry name" value="Class_I_gatase-like"/>
</dbReference>
<dbReference type="InterPro" id="IPR002324">
    <property type="entry name" value="Cyt_c_ID"/>
</dbReference>
<keyword evidence="6 7" id="KW-0408">Iron</keyword>
<evidence type="ECO:0000256" key="6">
    <source>
        <dbReference type="ARBA" id="ARBA00023004"/>
    </source>
</evidence>
<dbReference type="SUPFAM" id="SSF49299">
    <property type="entry name" value="PKD domain"/>
    <property type="match status" value="1"/>
</dbReference>
<dbReference type="InterPro" id="IPR022409">
    <property type="entry name" value="PKD/Chitinase_dom"/>
</dbReference>
<dbReference type="InterPro" id="IPR006584">
    <property type="entry name" value="Cellulose-bd_IV"/>
</dbReference>
<dbReference type="Pfam" id="PF06283">
    <property type="entry name" value="ThuA"/>
    <property type="match status" value="1"/>
</dbReference>
<dbReference type="InterPro" id="IPR005084">
    <property type="entry name" value="CBM6"/>
</dbReference>
<dbReference type="Gene3D" id="2.120.10.30">
    <property type="entry name" value="TolB, C-terminal domain"/>
    <property type="match status" value="1"/>
</dbReference>
<dbReference type="InterPro" id="IPR011042">
    <property type="entry name" value="6-blade_b-propeller_TolB-like"/>
</dbReference>
<dbReference type="GO" id="GO:0020037">
    <property type="term" value="F:heme binding"/>
    <property type="evidence" value="ECO:0007669"/>
    <property type="project" value="InterPro"/>
</dbReference>
<dbReference type="SMART" id="SM00606">
    <property type="entry name" value="CBD_IV"/>
    <property type="match status" value="1"/>
</dbReference>
<dbReference type="PRINTS" id="PR00606">
    <property type="entry name" value="CYTCHROMECID"/>
</dbReference>
<dbReference type="InterPro" id="IPR036909">
    <property type="entry name" value="Cyt_c-like_dom_sf"/>
</dbReference>
<dbReference type="PANTHER" id="PTHR40469:SF2">
    <property type="entry name" value="GALACTOSE-BINDING DOMAIN-LIKE SUPERFAMILY PROTEIN"/>
    <property type="match status" value="1"/>
</dbReference>
<gene>
    <name evidence="11" type="ORF">QNI22_13495</name>
</gene>
<dbReference type="CDD" id="cd04084">
    <property type="entry name" value="CBM6_xylanase-like"/>
    <property type="match status" value="1"/>
</dbReference>
<evidence type="ECO:0000256" key="7">
    <source>
        <dbReference type="PIRSR" id="PIRSR602324-1"/>
    </source>
</evidence>
<keyword evidence="2 7" id="KW-0349">Heme</keyword>
<evidence type="ECO:0000256" key="3">
    <source>
        <dbReference type="ARBA" id="ARBA00022723"/>
    </source>
</evidence>
<feature type="domain" description="CBM6" evidence="10">
    <location>
        <begin position="983"/>
        <end position="1132"/>
    </location>
</feature>
<dbReference type="PROSITE" id="PS50093">
    <property type="entry name" value="PKD"/>
    <property type="match status" value="1"/>
</dbReference>
<dbReference type="Proteomes" id="UP001232063">
    <property type="component" value="Unassembled WGS sequence"/>
</dbReference>
<feature type="binding site" description="covalent" evidence="7">
    <location>
        <position position="890"/>
    </location>
    <ligand>
        <name>heme c</name>
        <dbReference type="ChEBI" id="CHEBI:61717"/>
    </ligand>
</feature>
<dbReference type="PROSITE" id="PS51257">
    <property type="entry name" value="PROKAR_LIPOPROTEIN"/>
    <property type="match status" value="1"/>
</dbReference>
<dbReference type="Pfam" id="PF18911">
    <property type="entry name" value="PKD_4"/>
    <property type="match status" value="1"/>
</dbReference>
<evidence type="ECO:0000313" key="12">
    <source>
        <dbReference type="Proteomes" id="UP001232063"/>
    </source>
</evidence>
<dbReference type="Gene3D" id="1.10.760.10">
    <property type="entry name" value="Cytochrome c-like domain"/>
    <property type="match status" value="1"/>
</dbReference>
<dbReference type="SMART" id="SM00089">
    <property type="entry name" value="PKD"/>
    <property type="match status" value="1"/>
</dbReference>
<reference evidence="11" key="1">
    <citation type="submission" date="2023-05" db="EMBL/GenBank/DDBJ databases">
        <authorList>
            <person name="Zhang X."/>
        </authorList>
    </citation>
    <scope>NUCLEOTIDE SEQUENCE</scope>
    <source>
        <strain evidence="11">BD1B2-1</strain>
    </source>
</reference>
<sequence length="1137" mass="126334">MFIRRFSKHIGLTVVLLSGLTGIFYACKTKPVATSVNQSAPVTQTKKPRVLVFTKTKGWFHTSIPSGIAALQKMGKENGFDVDTTKNAAYFVEDSLKKYSAVVFLSTTMNVLDPDQQVAFERYIQAGGGFVGIHAAADTEYNWPWYNRLVGAYFASHPNNPNVRAATVDVVDTTHQAMKGLPARWERKDEWYNYKNISPEIKVLATLDETSYEGGTNGDYHPIAWYHDYDGGRAFYTGGGHTDESFSEPLFVKHLLGGIRYAIGEDRALDYSKSYAVKTPEENRFVKTVLTNDLNEPMELAVAPDGRVFFVERGGKFYVYEPATKKTKLLRDFPVAAVDKYLNGLLGMTIDPDFNQNHFLYFFYTTSDKGQLKQLISRFVVGEDGNLDLATEKVLIEVPIEAEVSAHTGGSLTWDKDKNLYISTGDNTVPFESNGFAPIDTRPGRLTFDAERSAGNPNDLRGKILRIHPNADGTYTIPQGNLFPAGTPGTRPEIYIMGCRNPYRISVDQATGILYWGEIGPDSGTDGVQGPRGYDEFNQARKAGNFGWPYFVGDNKPYHQYDFATKAVGDLFDPNAPVNNSPNNSGAKTLPPAQKAMIWYPYNKSDEFPELGVGGRCAIGGPVYHYNAQLASSTKIPGYYDKALFVLDWMRNWIFAVRLDENQNFKRMEPFMPTLGDFRRPVDMEIGPDGAFYILEYGSVYGIDNEDARLVKVEFNGGNRTPVARIMAKDTIGLAPLKVAFSGQRSSDPDEEDKLIYEWRFEGNQVASKEANPTYTFEKNGVYKAILKVTDPAGQSSLDTLEIKVGNTLPKVAINTTQNSSFFFAGATPLTYSIDVKDNEDKVIDNKKVQVKLNYIPKVLTNEPLIGHQQITNLNIGKTLMANSDCKACHQIDKKSVGPAFMEVSKKYVGDKTATARLANKVITGGGGVWGDHAMNAHPQLSREEATEIVKYVLSLSVKQPDKKLPAQGALSLKDHVGKEEQGRYILSASYTDKGGAITPLTSQDVLVLRPNRVTAADADILFKMNRQGKRLGNIHNKSYFVLKNIDLKGINQLTYNYASKDQDATIEVHIDSPKGQVISTLNYVSTGAWGVLKEVSTPIQDPGGKHDLYFVFVKNTLPNQHLFSLEWIDFNSNIKQ</sequence>
<organism evidence="11 12">
    <name type="scientific">Xanthocytophaga agilis</name>
    <dbReference type="NCBI Taxonomy" id="3048010"/>
    <lineage>
        <taxon>Bacteria</taxon>
        <taxon>Pseudomonadati</taxon>
        <taxon>Bacteroidota</taxon>
        <taxon>Cytophagia</taxon>
        <taxon>Cytophagales</taxon>
        <taxon>Rhodocytophagaceae</taxon>
        <taxon>Xanthocytophaga</taxon>
    </lineage>
</organism>
<keyword evidence="1" id="KW-0813">Transport</keyword>
<dbReference type="InterPro" id="IPR029010">
    <property type="entry name" value="ThuA-like"/>
</dbReference>
<feature type="domain" description="Cytochrome c" evidence="9">
    <location>
        <begin position="872"/>
        <end position="957"/>
    </location>
</feature>
<evidence type="ECO:0000313" key="11">
    <source>
        <dbReference type="EMBL" id="MDJ1501674.1"/>
    </source>
</evidence>
<protein>
    <submittedName>
        <fullName evidence="11">ThuA domain-containing protein</fullName>
    </submittedName>
</protein>
<dbReference type="SUPFAM" id="SSF49785">
    <property type="entry name" value="Galactose-binding domain-like"/>
    <property type="match status" value="1"/>
</dbReference>
<dbReference type="SUPFAM" id="SSF50952">
    <property type="entry name" value="Soluble quinoprotein glucose dehydrogenase"/>
    <property type="match status" value="1"/>
</dbReference>
<dbReference type="SUPFAM" id="SSF46626">
    <property type="entry name" value="Cytochrome c"/>
    <property type="match status" value="1"/>
</dbReference>
<keyword evidence="5" id="KW-0249">Electron transport</keyword>
<keyword evidence="4" id="KW-0732">Signal</keyword>
<dbReference type="CDD" id="cd00146">
    <property type="entry name" value="PKD"/>
    <property type="match status" value="1"/>
</dbReference>
<comment type="PTM">
    <text evidence="7">Binds 1 heme c group covalently per subunit.</text>
</comment>
<feature type="domain" description="PKD" evidence="8">
    <location>
        <begin position="722"/>
        <end position="805"/>
    </location>
</feature>
<dbReference type="InterPro" id="IPR013783">
    <property type="entry name" value="Ig-like_fold"/>
</dbReference>
<dbReference type="RefSeq" id="WP_314511243.1">
    <property type="nucleotide sequence ID" value="NZ_JASJOU010000004.1"/>
</dbReference>
<dbReference type="InterPro" id="IPR012938">
    <property type="entry name" value="Glc/Sorbosone_DH"/>
</dbReference>
<evidence type="ECO:0000259" key="8">
    <source>
        <dbReference type="PROSITE" id="PS50093"/>
    </source>
</evidence>
<dbReference type="GO" id="GO:0030246">
    <property type="term" value="F:carbohydrate binding"/>
    <property type="evidence" value="ECO:0007669"/>
    <property type="project" value="InterPro"/>
</dbReference>
<dbReference type="Gene3D" id="2.60.40.10">
    <property type="entry name" value="Immunoglobulins"/>
    <property type="match status" value="1"/>
</dbReference>